<evidence type="ECO:0000256" key="2">
    <source>
        <dbReference type="ARBA" id="ARBA00022771"/>
    </source>
</evidence>
<dbReference type="InterPro" id="IPR003877">
    <property type="entry name" value="SPRY_dom"/>
</dbReference>
<accession>A0A9L0ID91</accession>
<keyword evidence="8" id="KW-1185">Reference proteome</keyword>
<feature type="domain" description="B30.2/SPRY" evidence="6">
    <location>
        <begin position="77"/>
        <end position="270"/>
    </location>
</feature>
<dbReference type="InterPro" id="IPR013320">
    <property type="entry name" value="ConA-like_dom_sf"/>
</dbReference>
<keyword evidence="3" id="KW-0862">Zinc</keyword>
<dbReference type="Gene3D" id="2.60.120.920">
    <property type="match status" value="1"/>
</dbReference>
<evidence type="ECO:0000256" key="4">
    <source>
        <dbReference type="PROSITE-ProRule" id="PRU00175"/>
    </source>
</evidence>
<reference evidence="7" key="3">
    <citation type="submission" date="2025-09" db="UniProtKB">
        <authorList>
            <consortium name="Ensembl"/>
        </authorList>
    </citation>
    <scope>IDENTIFICATION</scope>
</reference>
<dbReference type="SUPFAM" id="SSF57850">
    <property type="entry name" value="RING/U-box"/>
    <property type="match status" value="1"/>
</dbReference>
<evidence type="ECO:0000256" key="3">
    <source>
        <dbReference type="ARBA" id="ARBA00022833"/>
    </source>
</evidence>
<dbReference type="SUPFAM" id="SSF49899">
    <property type="entry name" value="Concanavalin A-like lectins/glucanases"/>
    <property type="match status" value="1"/>
</dbReference>
<evidence type="ECO:0000259" key="6">
    <source>
        <dbReference type="PROSITE" id="PS50188"/>
    </source>
</evidence>
<dbReference type="InterPro" id="IPR017907">
    <property type="entry name" value="Znf_RING_CS"/>
</dbReference>
<gene>
    <name evidence="7" type="primary">RFPL4B</name>
</gene>
<dbReference type="Ensembl" id="ENSEAST00005071265.1">
    <property type="protein sequence ID" value="ENSEASP00005038884.1"/>
    <property type="gene ID" value="ENSEASG00005038508.1"/>
</dbReference>
<dbReference type="FunFam" id="2.60.120.920:FF:000004">
    <property type="entry name" value="Butyrophilin subfamily 1 member A1"/>
    <property type="match status" value="1"/>
</dbReference>
<evidence type="ECO:0000259" key="5">
    <source>
        <dbReference type="PROSITE" id="PS50089"/>
    </source>
</evidence>
<dbReference type="InterPro" id="IPR001841">
    <property type="entry name" value="Znf_RING"/>
</dbReference>
<dbReference type="GeneTree" id="ENSGT00940000163194"/>
<evidence type="ECO:0000256" key="1">
    <source>
        <dbReference type="ARBA" id="ARBA00022723"/>
    </source>
</evidence>
<dbReference type="PROSITE" id="PS50188">
    <property type="entry name" value="B302_SPRY"/>
    <property type="match status" value="1"/>
</dbReference>
<evidence type="ECO:0000313" key="7">
    <source>
        <dbReference type="Ensembl" id="ENSEASP00005038884.1"/>
    </source>
</evidence>
<reference evidence="7" key="2">
    <citation type="submission" date="2025-08" db="UniProtKB">
        <authorList>
            <consortium name="Ensembl"/>
        </authorList>
    </citation>
    <scope>IDENTIFICATION</scope>
</reference>
<dbReference type="InterPro" id="IPR003879">
    <property type="entry name" value="Butyrophylin_SPRY"/>
</dbReference>
<dbReference type="InterPro" id="IPR001870">
    <property type="entry name" value="B30.2/SPRY"/>
</dbReference>
<dbReference type="SMART" id="SM00449">
    <property type="entry name" value="SPRY"/>
    <property type="match status" value="1"/>
</dbReference>
<dbReference type="SMART" id="SM00589">
    <property type="entry name" value="PRY"/>
    <property type="match status" value="1"/>
</dbReference>
<dbReference type="Pfam" id="PF15227">
    <property type="entry name" value="zf-C3HC4_4"/>
    <property type="match status" value="1"/>
</dbReference>
<keyword evidence="1" id="KW-0479">Metal-binding</keyword>
<dbReference type="Proteomes" id="UP000694387">
    <property type="component" value="Chromosome 24"/>
</dbReference>
<organism evidence="7 8">
    <name type="scientific">Equus asinus</name>
    <name type="common">Donkey</name>
    <name type="synonym">Equus africanus asinus</name>
    <dbReference type="NCBI Taxonomy" id="9793"/>
    <lineage>
        <taxon>Eukaryota</taxon>
        <taxon>Metazoa</taxon>
        <taxon>Chordata</taxon>
        <taxon>Craniata</taxon>
        <taxon>Vertebrata</taxon>
        <taxon>Euteleostomi</taxon>
        <taxon>Mammalia</taxon>
        <taxon>Eutheria</taxon>
        <taxon>Laurasiatheria</taxon>
        <taxon>Perissodactyla</taxon>
        <taxon>Equidae</taxon>
        <taxon>Equus</taxon>
    </lineage>
</organism>
<proteinExistence type="predicted"/>
<dbReference type="Gene3D" id="3.30.40.10">
    <property type="entry name" value="Zinc/RING finger domain, C3HC4 (zinc finger)"/>
    <property type="match status" value="1"/>
</dbReference>
<dbReference type="PROSITE" id="PS00518">
    <property type="entry name" value="ZF_RING_1"/>
    <property type="match status" value="1"/>
</dbReference>
<dbReference type="PANTHER" id="PTHR24103">
    <property type="entry name" value="E3 UBIQUITIN-PROTEIN LIGASE TRIM"/>
    <property type="match status" value="1"/>
</dbReference>
<name>A0A9L0ID91_EQUAS</name>
<dbReference type="Pfam" id="PF00622">
    <property type="entry name" value="SPRY"/>
    <property type="match status" value="1"/>
</dbReference>
<dbReference type="InterPro" id="IPR043136">
    <property type="entry name" value="B30.2/SPRY_sf"/>
</dbReference>
<dbReference type="GO" id="GO:0008270">
    <property type="term" value="F:zinc ion binding"/>
    <property type="evidence" value="ECO:0007669"/>
    <property type="project" value="UniProtKB-KW"/>
</dbReference>
<dbReference type="PROSITE" id="PS50089">
    <property type="entry name" value="ZF_RING_2"/>
    <property type="match status" value="1"/>
</dbReference>
<dbReference type="InterPro" id="IPR006574">
    <property type="entry name" value="PRY"/>
</dbReference>
<dbReference type="SMART" id="SM00184">
    <property type="entry name" value="RING"/>
    <property type="match status" value="1"/>
</dbReference>
<feature type="domain" description="RING-type" evidence="5">
    <location>
        <begin position="11"/>
        <end position="53"/>
    </location>
</feature>
<keyword evidence="2 4" id="KW-0863">Zinc-finger</keyword>
<dbReference type="InterPro" id="IPR050143">
    <property type="entry name" value="TRIM/RBCC"/>
</dbReference>
<dbReference type="AlphaFoldDB" id="A0A9L0ID91"/>
<dbReference type="InterPro" id="IPR013083">
    <property type="entry name" value="Znf_RING/FYVE/PHD"/>
</dbReference>
<dbReference type="Pfam" id="PF13765">
    <property type="entry name" value="PRY"/>
    <property type="match status" value="1"/>
</dbReference>
<dbReference type="PRINTS" id="PR01407">
    <property type="entry name" value="BUTYPHLNCDUF"/>
</dbReference>
<evidence type="ECO:0000313" key="8">
    <source>
        <dbReference type="Proteomes" id="UP000694387"/>
    </source>
</evidence>
<sequence>MARSLKEGVTCPICLELFFKPAFLSCMHTFCFDCVGRWMLERDDLKLICPMCRGVNKKLPLLELKVSELTLLVKQHSPLLELSLHVSEEFLRFQEDVTLNTVTANSLLVLSEDLKNVWCGKICHNRMEDPQRFAHMPCVLGTPSFSSGRHYWEVEVGEGKEWALGVCKESVDRKRKSGFSSEHGFWIISMKAGAIYASSIPQTKIPASSGLSRVGIFLDVEMEEIKFFDVRNDALIYIHSPLTCLEPLCPFFRPELPGESDHGAPLSICP</sequence>
<reference evidence="7 8" key="1">
    <citation type="journal article" date="2020" name="Nat. Commun.">
        <title>Donkey genomes provide new insights into domestication and selection for coat color.</title>
        <authorList>
            <person name="Wang"/>
            <person name="C."/>
            <person name="Li"/>
            <person name="H."/>
            <person name="Guo"/>
            <person name="Y."/>
            <person name="Huang"/>
            <person name="J."/>
            <person name="Sun"/>
            <person name="Y."/>
            <person name="Min"/>
            <person name="J."/>
            <person name="Wang"/>
            <person name="J."/>
            <person name="Fang"/>
            <person name="X."/>
            <person name="Zhao"/>
            <person name="Z."/>
            <person name="Wang"/>
            <person name="S."/>
            <person name="Zhang"/>
            <person name="Y."/>
            <person name="Liu"/>
            <person name="Q."/>
            <person name="Jiang"/>
            <person name="Q."/>
            <person name="Wang"/>
            <person name="X."/>
            <person name="Guo"/>
            <person name="Y."/>
            <person name="Yang"/>
            <person name="C."/>
            <person name="Wang"/>
            <person name="Y."/>
            <person name="Tian"/>
            <person name="F."/>
            <person name="Zhuang"/>
            <person name="G."/>
            <person name="Fan"/>
            <person name="Y."/>
            <person name="Gao"/>
            <person name="Q."/>
            <person name="Li"/>
            <person name="Y."/>
            <person name="Ju"/>
            <person name="Z."/>
            <person name="Li"/>
            <person name="J."/>
            <person name="Li"/>
            <person name="R."/>
            <person name="Hou"/>
            <person name="M."/>
            <person name="Yang"/>
            <person name="G."/>
            <person name="Liu"/>
            <person name="G."/>
            <person name="Liu"/>
            <person name="W."/>
            <person name="Guo"/>
            <person name="J."/>
            <person name="Pan"/>
            <person name="S."/>
            <person name="Fan"/>
            <person name="G."/>
            <person name="Zhang"/>
            <person name="W."/>
            <person name="Zhang"/>
            <person name="R."/>
            <person name="Yu"/>
            <person name="J."/>
            <person name="Zhang"/>
            <person name="X."/>
            <person name="Yin"/>
            <person name="Q."/>
            <person name="Ji"/>
            <person name="C."/>
            <person name="Jin"/>
            <person name="Y."/>
            <person name="Yue"/>
            <person name="G."/>
            <person name="Liu"/>
            <person name="M."/>
            <person name="Xu"/>
            <person name="J."/>
            <person name="Liu"/>
            <person name="S."/>
            <person name="Jordana"/>
            <person name="J."/>
            <person name="Noce"/>
            <person name="A."/>
            <person name="Amills"/>
            <person name="M."/>
            <person name="Wu"/>
            <person name="D.D."/>
            <person name="Li"/>
            <person name="S."/>
            <person name="Zhou"/>
            <person name="X. and Zhong"/>
            <person name="J."/>
        </authorList>
    </citation>
    <scope>NUCLEOTIDE SEQUENCE [LARGE SCALE GENOMIC DNA]</scope>
</reference>
<protein>
    <submittedName>
        <fullName evidence="7">Ret finger protein like 4B</fullName>
    </submittedName>
</protein>